<proteinExistence type="predicted"/>
<reference evidence="2" key="2">
    <citation type="journal article" date="2021" name="PeerJ">
        <title>Extensive microbial diversity within the chicken gut microbiome revealed by metagenomics and culture.</title>
        <authorList>
            <person name="Gilroy R."/>
            <person name="Ravi A."/>
            <person name="Getino M."/>
            <person name="Pursley I."/>
            <person name="Horton D.L."/>
            <person name="Alikhan N.F."/>
            <person name="Baker D."/>
            <person name="Gharbi K."/>
            <person name="Hall N."/>
            <person name="Watson M."/>
            <person name="Adriaenssens E.M."/>
            <person name="Foster-Nyarko E."/>
            <person name="Jarju S."/>
            <person name="Secka A."/>
            <person name="Antonio M."/>
            <person name="Oren A."/>
            <person name="Chaudhuri R.R."/>
            <person name="La Ragione R."/>
            <person name="Hildebrand F."/>
            <person name="Pallen M.J."/>
        </authorList>
    </citation>
    <scope>NUCLEOTIDE SEQUENCE</scope>
    <source>
        <strain evidence="2">17113</strain>
    </source>
</reference>
<dbReference type="Proteomes" id="UP000823634">
    <property type="component" value="Unassembled WGS sequence"/>
</dbReference>
<accession>A0A9D9DED7</accession>
<evidence type="ECO:0000313" key="2">
    <source>
        <dbReference type="EMBL" id="MBO8426017.1"/>
    </source>
</evidence>
<organism evidence="2 3">
    <name type="scientific">Candidatus Alloenteromonas pullistercoris</name>
    <dbReference type="NCBI Taxonomy" id="2840785"/>
    <lineage>
        <taxon>Bacteria</taxon>
        <taxon>Bacillati</taxon>
        <taxon>Bacillota</taxon>
        <taxon>Bacillota incertae sedis</taxon>
        <taxon>Candidatus Alloenteromonas</taxon>
    </lineage>
</organism>
<keyword evidence="1" id="KW-0472">Membrane</keyword>
<feature type="transmembrane region" description="Helical" evidence="1">
    <location>
        <begin position="102"/>
        <end position="127"/>
    </location>
</feature>
<keyword evidence="1" id="KW-0812">Transmembrane</keyword>
<evidence type="ECO:0000313" key="3">
    <source>
        <dbReference type="Proteomes" id="UP000823634"/>
    </source>
</evidence>
<sequence>MKRNLIPLIVGIALNIAVFFPMFFARVGNAYAKCSDAFFVCGAVIFGYFALSLIVRAGTFDVFNYSFYRLFESFRHQGMEKRYHDAGDYKIYKMEQRRKRKVVWVPYVVLFGLDMILAVSFLIAFFATNPSL</sequence>
<keyword evidence="1" id="KW-1133">Transmembrane helix</keyword>
<feature type="transmembrane region" description="Helical" evidence="1">
    <location>
        <begin position="5"/>
        <end position="25"/>
    </location>
</feature>
<dbReference type="AlphaFoldDB" id="A0A9D9DED7"/>
<evidence type="ECO:0000256" key="1">
    <source>
        <dbReference type="SAM" id="Phobius"/>
    </source>
</evidence>
<feature type="transmembrane region" description="Helical" evidence="1">
    <location>
        <begin position="37"/>
        <end position="55"/>
    </location>
</feature>
<comment type="caution">
    <text evidence="2">The sequence shown here is derived from an EMBL/GenBank/DDBJ whole genome shotgun (WGS) entry which is preliminary data.</text>
</comment>
<name>A0A9D9DED7_9FIRM</name>
<dbReference type="EMBL" id="JADINA010000012">
    <property type="protein sequence ID" value="MBO8426017.1"/>
    <property type="molecule type" value="Genomic_DNA"/>
</dbReference>
<reference evidence="2" key="1">
    <citation type="submission" date="2020-10" db="EMBL/GenBank/DDBJ databases">
        <authorList>
            <person name="Gilroy R."/>
        </authorList>
    </citation>
    <scope>NUCLEOTIDE SEQUENCE</scope>
    <source>
        <strain evidence="2">17113</strain>
    </source>
</reference>
<gene>
    <name evidence="2" type="ORF">IAC61_01700</name>
</gene>
<protein>
    <submittedName>
        <fullName evidence="2">DUF3899 domain-containing protein</fullName>
    </submittedName>
</protein>